<organism evidence="2">
    <name type="scientific">Hexamita inflata</name>
    <dbReference type="NCBI Taxonomy" id="28002"/>
    <lineage>
        <taxon>Eukaryota</taxon>
        <taxon>Metamonada</taxon>
        <taxon>Diplomonadida</taxon>
        <taxon>Hexamitidae</taxon>
        <taxon>Hexamitinae</taxon>
        <taxon>Hexamita</taxon>
    </lineage>
</organism>
<keyword evidence="1" id="KW-0812">Transmembrane</keyword>
<protein>
    <submittedName>
        <fullName evidence="3">Hypothetical_protein</fullName>
    </submittedName>
</protein>
<dbReference type="AlphaFoldDB" id="A0AA86U8V7"/>
<keyword evidence="1" id="KW-1133">Transmembrane helix</keyword>
<comment type="caution">
    <text evidence="2">The sequence shown here is derived from an EMBL/GenBank/DDBJ whole genome shotgun (WGS) entry which is preliminary data.</text>
</comment>
<reference evidence="2" key="1">
    <citation type="submission" date="2023-06" db="EMBL/GenBank/DDBJ databases">
        <authorList>
            <person name="Kurt Z."/>
        </authorList>
    </citation>
    <scope>NUCLEOTIDE SEQUENCE</scope>
</reference>
<keyword evidence="1" id="KW-0472">Membrane</keyword>
<sequence length="153" mass="17142">MKLELILHIIVSIFTMLSMNIYVISYLLDTANNSHNTNSYQNSSLASLILLFASIILFFLHLITKLATKRCKYSVPTSIIVLVKIALIVLLLITVFKQWSGSIAVSIVFNAVQIIHVVFKVKNDSKELKVVRRAELVLAPETERIIPSASEAE</sequence>
<feature type="transmembrane region" description="Helical" evidence="1">
    <location>
        <begin position="99"/>
        <end position="119"/>
    </location>
</feature>
<feature type="transmembrane region" description="Helical" evidence="1">
    <location>
        <begin position="45"/>
        <end position="63"/>
    </location>
</feature>
<dbReference type="EMBL" id="CAXDID020000230">
    <property type="protein sequence ID" value="CAL6060495.1"/>
    <property type="molecule type" value="Genomic_DNA"/>
</dbReference>
<evidence type="ECO:0000313" key="2">
    <source>
        <dbReference type="EMBL" id="CAI9945804.1"/>
    </source>
</evidence>
<proteinExistence type="predicted"/>
<feature type="transmembrane region" description="Helical" evidence="1">
    <location>
        <begin position="75"/>
        <end position="93"/>
    </location>
</feature>
<evidence type="ECO:0000313" key="4">
    <source>
        <dbReference type="Proteomes" id="UP001642409"/>
    </source>
</evidence>
<dbReference type="EMBL" id="CATOUU010000751">
    <property type="protein sequence ID" value="CAI9945804.1"/>
    <property type="molecule type" value="Genomic_DNA"/>
</dbReference>
<evidence type="ECO:0000256" key="1">
    <source>
        <dbReference type="SAM" id="Phobius"/>
    </source>
</evidence>
<name>A0AA86U8V7_9EUKA</name>
<keyword evidence="4" id="KW-1185">Reference proteome</keyword>
<gene>
    <name evidence="2" type="ORF">HINF_LOCUS33449</name>
    <name evidence="3" type="ORF">HINF_LOCUS49254</name>
</gene>
<evidence type="ECO:0000313" key="3">
    <source>
        <dbReference type="EMBL" id="CAL6060495.1"/>
    </source>
</evidence>
<dbReference type="Proteomes" id="UP001642409">
    <property type="component" value="Unassembled WGS sequence"/>
</dbReference>
<accession>A0AA86U8V7</accession>
<reference evidence="3 4" key="2">
    <citation type="submission" date="2024-07" db="EMBL/GenBank/DDBJ databases">
        <authorList>
            <person name="Akdeniz Z."/>
        </authorList>
    </citation>
    <scope>NUCLEOTIDE SEQUENCE [LARGE SCALE GENOMIC DNA]</scope>
</reference>
<feature type="transmembrane region" description="Helical" evidence="1">
    <location>
        <begin position="5"/>
        <end position="25"/>
    </location>
</feature>